<feature type="domain" description="RCK N-terminal" evidence="12">
    <location>
        <begin position="405"/>
        <end position="506"/>
    </location>
</feature>
<feature type="transmembrane region" description="Helical" evidence="10">
    <location>
        <begin position="262"/>
        <end position="283"/>
    </location>
</feature>
<dbReference type="Gene3D" id="1.20.1530.20">
    <property type="match status" value="1"/>
</dbReference>
<feature type="transmembrane region" description="Helical" evidence="10">
    <location>
        <begin position="233"/>
        <end position="250"/>
    </location>
</feature>
<evidence type="ECO:0000313" key="13">
    <source>
        <dbReference type="EMBL" id="TKX31783.1"/>
    </source>
</evidence>
<feature type="transmembrane region" description="Helical" evidence="10">
    <location>
        <begin position="112"/>
        <end position="129"/>
    </location>
</feature>
<feature type="transmembrane region" description="Helical" evidence="10">
    <location>
        <begin position="52"/>
        <end position="71"/>
    </location>
</feature>
<evidence type="ECO:0000256" key="8">
    <source>
        <dbReference type="ARBA" id="ARBA00023065"/>
    </source>
</evidence>
<feature type="transmembrane region" description="Helical" evidence="10">
    <location>
        <begin position="320"/>
        <end position="342"/>
    </location>
</feature>
<dbReference type="GO" id="GO:0006813">
    <property type="term" value="P:potassium ion transport"/>
    <property type="evidence" value="ECO:0007669"/>
    <property type="project" value="UniProtKB-KW"/>
</dbReference>
<evidence type="ECO:0000256" key="1">
    <source>
        <dbReference type="ARBA" id="ARBA00004141"/>
    </source>
</evidence>
<keyword evidence="2" id="KW-0813">Transport</keyword>
<name>A0A4U7BIV1_9BACT</name>
<evidence type="ECO:0000256" key="9">
    <source>
        <dbReference type="ARBA" id="ARBA00023136"/>
    </source>
</evidence>
<keyword evidence="5 10" id="KW-0812">Transmembrane</keyword>
<dbReference type="AlphaFoldDB" id="A0A4U7BIV1"/>
<protein>
    <submittedName>
        <fullName evidence="13">Potassium transporter</fullName>
    </submittedName>
</protein>
<evidence type="ECO:0000256" key="4">
    <source>
        <dbReference type="ARBA" id="ARBA00022538"/>
    </source>
</evidence>
<evidence type="ECO:0000259" key="12">
    <source>
        <dbReference type="Pfam" id="PF02254"/>
    </source>
</evidence>
<dbReference type="SUPFAM" id="SSF51735">
    <property type="entry name" value="NAD(P)-binding Rossmann-fold domains"/>
    <property type="match status" value="1"/>
</dbReference>
<feature type="domain" description="Cation/H+ exchanger transmembrane" evidence="11">
    <location>
        <begin position="12"/>
        <end position="371"/>
    </location>
</feature>
<evidence type="ECO:0000256" key="6">
    <source>
        <dbReference type="ARBA" id="ARBA00022958"/>
    </source>
</evidence>
<dbReference type="InterPro" id="IPR036291">
    <property type="entry name" value="NAD(P)-bd_dom_sf"/>
</dbReference>
<gene>
    <name evidence="13" type="ORF">CQA69_01790</name>
</gene>
<dbReference type="GO" id="GO:1902600">
    <property type="term" value="P:proton transmembrane transport"/>
    <property type="evidence" value="ECO:0007669"/>
    <property type="project" value="InterPro"/>
</dbReference>
<dbReference type="Proteomes" id="UP000308838">
    <property type="component" value="Unassembled WGS sequence"/>
</dbReference>
<feature type="transmembrane region" description="Helical" evidence="10">
    <location>
        <begin position="6"/>
        <end position="22"/>
    </location>
</feature>
<dbReference type="GO" id="GO:0015297">
    <property type="term" value="F:antiporter activity"/>
    <property type="evidence" value="ECO:0007669"/>
    <property type="project" value="UniProtKB-KW"/>
</dbReference>
<evidence type="ECO:0000256" key="5">
    <source>
        <dbReference type="ARBA" id="ARBA00022692"/>
    </source>
</evidence>
<dbReference type="InterPro" id="IPR003148">
    <property type="entry name" value="RCK_N"/>
</dbReference>
<dbReference type="PANTHER" id="PTHR46157">
    <property type="entry name" value="K(+) EFFLUX ANTIPORTER 3, CHLOROPLASTIC"/>
    <property type="match status" value="1"/>
</dbReference>
<keyword evidence="3" id="KW-0050">Antiport</keyword>
<keyword evidence="8" id="KW-0406">Ion transport</keyword>
<comment type="caution">
    <text evidence="13">The sequence shown here is derived from an EMBL/GenBank/DDBJ whole genome shotgun (WGS) entry which is preliminary data.</text>
</comment>
<feature type="transmembrane region" description="Helical" evidence="10">
    <location>
        <begin position="149"/>
        <end position="168"/>
    </location>
</feature>
<dbReference type="PANTHER" id="PTHR46157:SF4">
    <property type="entry name" value="K(+) EFFLUX ANTIPORTER 3, CHLOROPLASTIC"/>
    <property type="match status" value="1"/>
</dbReference>
<keyword evidence="6" id="KW-0630">Potassium</keyword>
<dbReference type="Gene3D" id="3.40.50.720">
    <property type="entry name" value="NAD(P)-binding Rossmann-like Domain"/>
    <property type="match status" value="1"/>
</dbReference>
<evidence type="ECO:0000256" key="2">
    <source>
        <dbReference type="ARBA" id="ARBA00022448"/>
    </source>
</evidence>
<proteinExistence type="predicted"/>
<comment type="subcellular location">
    <subcellularLocation>
        <location evidence="1">Membrane</location>
        <topology evidence="1">Multi-pass membrane protein</topology>
    </subcellularLocation>
</comment>
<feature type="transmembrane region" description="Helical" evidence="10">
    <location>
        <begin position="174"/>
        <end position="194"/>
    </location>
</feature>
<feature type="transmembrane region" description="Helical" evidence="10">
    <location>
        <begin position="206"/>
        <end position="227"/>
    </location>
</feature>
<keyword evidence="7 10" id="KW-1133">Transmembrane helix</keyword>
<dbReference type="Pfam" id="PF00999">
    <property type="entry name" value="Na_H_Exchanger"/>
    <property type="match status" value="1"/>
</dbReference>
<dbReference type="RefSeq" id="WP_137620131.1">
    <property type="nucleotide sequence ID" value="NZ_NXLZ01000002.1"/>
</dbReference>
<evidence type="ECO:0000256" key="10">
    <source>
        <dbReference type="SAM" id="Phobius"/>
    </source>
</evidence>
<accession>A0A4U7BIV1</accession>
<keyword evidence="14" id="KW-1185">Reference proteome</keyword>
<reference evidence="13 14" key="1">
    <citation type="submission" date="2018-05" db="EMBL/GenBank/DDBJ databases">
        <title>Novel Campyloabacter and Helicobacter Species and Strains.</title>
        <authorList>
            <person name="Mannion A.J."/>
            <person name="Shen Z."/>
            <person name="Fox J.G."/>
        </authorList>
    </citation>
    <scope>NUCLEOTIDE SEQUENCE [LARGE SCALE GENOMIC DNA]</scope>
    <source>
        <strain evidence="14">MIT17-664</strain>
    </source>
</reference>
<feature type="transmembrane region" description="Helical" evidence="10">
    <location>
        <begin position="29"/>
        <end position="46"/>
    </location>
</feature>
<sequence length="541" mass="60204">MDNFLEIFLIAAAIAIILNVILKKFEIPTIIGYIAAGEIISEIYHLSGKGEITHIAEFGIVFLMFTIGLEFSFKHLMAMKQEVFLNGSLQMLTCGFVFTLITMGILGLGDKSATIAGFALALSSTAVVLKMLNDNGDINEQYGRKALGILLFQDIAVIPLLLLVDIFSSNNQDIGQLLLTSLISAIILIALLFFIGKYLVDRVFRLIIRASSQEIFIATILFMVIGASFLANYFGFSYSLGAFIAGALIAETKYKHKIEADLIPFRDLLLGLFFMTVGMQIQLDIITENWFLICILTLLIMSMKFGIIFGFLFLYTKKRVALKTAFSIAQIGEFALAIFSLLQAKGMLDIKTSQILIVVSIITMIITPFILNNIRKIANVVEDMTLNKNTIQNNTQQYKLKNHLVIFGYGRLGQEMVQRIKNTGVPYLVLESDLNLVELGNSRGENVIFANAAQEETLKIANIEECAVAVITITNEAKLEMLCQLLSSYPKPIDTIIHVSGNLEKMLFSSIDENIRVINSEKILARNLVQEALECRIHKNT</sequence>
<dbReference type="OrthoDB" id="9781411at2"/>
<evidence type="ECO:0000313" key="14">
    <source>
        <dbReference type="Proteomes" id="UP000308838"/>
    </source>
</evidence>
<evidence type="ECO:0000256" key="3">
    <source>
        <dbReference type="ARBA" id="ARBA00022449"/>
    </source>
</evidence>
<keyword evidence="9 10" id="KW-0472">Membrane</keyword>
<dbReference type="Pfam" id="PF02254">
    <property type="entry name" value="TrkA_N"/>
    <property type="match status" value="1"/>
</dbReference>
<keyword evidence="4" id="KW-0633">Potassium transport</keyword>
<evidence type="ECO:0000259" key="11">
    <source>
        <dbReference type="Pfam" id="PF00999"/>
    </source>
</evidence>
<dbReference type="EMBL" id="NXLZ01000002">
    <property type="protein sequence ID" value="TKX31783.1"/>
    <property type="molecule type" value="Genomic_DNA"/>
</dbReference>
<dbReference type="InterPro" id="IPR038770">
    <property type="entry name" value="Na+/solute_symporter_sf"/>
</dbReference>
<feature type="transmembrane region" description="Helical" evidence="10">
    <location>
        <begin position="289"/>
        <end position="313"/>
    </location>
</feature>
<evidence type="ECO:0000256" key="7">
    <source>
        <dbReference type="ARBA" id="ARBA00022989"/>
    </source>
</evidence>
<feature type="transmembrane region" description="Helical" evidence="10">
    <location>
        <begin position="354"/>
        <end position="374"/>
    </location>
</feature>
<feature type="transmembrane region" description="Helical" evidence="10">
    <location>
        <begin position="83"/>
        <end position="106"/>
    </location>
</feature>
<dbReference type="GO" id="GO:0005886">
    <property type="term" value="C:plasma membrane"/>
    <property type="evidence" value="ECO:0007669"/>
    <property type="project" value="TreeGrafter"/>
</dbReference>
<dbReference type="InterPro" id="IPR006153">
    <property type="entry name" value="Cation/H_exchanger_TM"/>
</dbReference>
<organism evidence="13 14">
    <name type="scientific">Campylobacter estrildidarum</name>
    <dbReference type="NCBI Taxonomy" id="2510189"/>
    <lineage>
        <taxon>Bacteria</taxon>
        <taxon>Pseudomonadati</taxon>
        <taxon>Campylobacterota</taxon>
        <taxon>Epsilonproteobacteria</taxon>
        <taxon>Campylobacterales</taxon>
        <taxon>Campylobacteraceae</taxon>
        <taxon>Campylobacter</taxon>
    </lineage>
</organism>